<organism evidence="1">
    <name type="scientific">marine sediment metagenome</name>
    <dbReference type="NCBI Taxonomy" id="412755"/>
    <lineage>
        <taxon>unclassified sequences</taxon>
        <taxon>metagenomes</taxon>
        <taxon>ecological metagenomes</taxon>
    </lineage>
</organism>
<sequence length="220" mass="24384">MSIFGYYFVGSLLREAGWPRKQGLFKRLSYDTTIADAAIDQMVDWAASLGAGRPALALQIITEMFRDRNWDGDDAPQIDTFISGARESWDKAPNAATREIVRPFRLASAFGALISPKNFQDARVRVALEQNVLEAVLWGLANPDQFTMWYAEAAQRHESSLGFMQSSGLAVDTLPALGEFLDQSEQIVRNYERDMGPLPTIPAKLLSDARALGIKVNEVA</sequence>
<proteinExistence type="predicted"/>
<gene>
    <name evidence="1" type="ORF">S01H1_13480</name>
</gene>
<name>X0S5A6_9ZZZZ</name>
<evidence type="ECO:0000313" key="1">
    <source>
        <dbReference type="EMBL" id="GAF76204.1"/>
    </source>
</evidence>
<protein>
    <submittedName>
        <fullName evidence="1">Uncharacterized protein</fullName>
    </submittedName>
</protein>
<dbReference type="AlphaFoldDB" id="X0S5A6"/>
<dbReference type="EMBL" id="BARS01006960">
    <property type="protein sequence ID" value="GAF76204.1"/>
    <property type="molecule type" value="Genomic_DNA"/>
</dbReference>
<reference evidence="1" key="1">
    <citation type="journal article" date="2014" name="Front. Microbiol.">
        <title>High frequency of phylogenetically diverse reductive dehalogenase-homologous genes in deep subseafloor sedimentary metagenomes.</title>
        <authorList>
            <person name="Kawai M."/>
            <person name="Futagami T."/>
            <person name="Toyoda A."/>
            <person name="Takaki Y."/>
            <person name="Nishi S."/>
            <person name="Hori S."/>
            <person name="Arai W."/>
            <person name="Tsubouchi T."/>
            <person name="Morono Y."/>
            <person name="Uchiyama I."/>
            <person name="Ito T."/>
            <person name="Fujiyama A."/>
            <person name="Inagaki F."/>
            <person name="Takami H."/>
        </authorList>
    </citation>
    <scope>NUCLEOTIDE SEQUENCE</scope>
    <source>
        <strain evidence="1">Expedition CK06-06</strain>
    </source>
</reference>
<accession>X0S5A6</accession>
<comment type="caution">
    <text evidence="1">The sequence shown here is derived from an EMBL/GenBank/DDBJ whole genome shotgun (WGS) entry which is preliminary data.</text>
</comment>